<dbReference type="KEGG" id="pis:Pisl_1573"/>
<dbReference type="EMBL" id="CP000504">
    <property type="protein sequence ID" value="ABL88727.1"/>
    <property type="molecule type" value="Genomic_DNA"/>
</dbReference>
<evidence type="ECO:0000313" key="2">
    <source>
        <dbReference type="Proteomes" id="UP000002595"/>
    </source>
</evidence>
<dbReference type="AlphaFoldDB" id="A1RUU5"/>
<dbReference type="STRING" id="384616.Pisl_1573"/>
<accession>A1RUU5</accession>
<gene>
    <name evidence="1" type="ordered locus">Pisl_1573</name>
</gene>
<sequence length="104" mass="12334">MSFKTLYKIVRHLREGSLKLLINRKKRFLKIGRDIYSEISEIELSILLTVHKVRCNMCNIYLTIRNLGYIRFGKTVELALCDKCLRDYIEYTKEVMKEAVASDR</sequence>
<evidence type="ECO:0000313" key="1">
    <source>
        <dbReference type="EMBL" id="ABL88727.1"/>
    </source>
</evidence>
<reference evidence="1" key="1">
    <citation type="submission" date="2006-12" db="EMBL/GenBank/DDBJ databases">
        <title>Complete sequence of Pyrobaculum islandicum DSM 4184.</title>
        <authorList>
            <person name="Copeland A."/>
            <person name="Lucas S."/>
            <person name="Lapidus A."/>
            <person name="Barry K."/>
            <person name="Detter J.C."/>
            <person name="Glavina del Rio T."/>
            <person name="Dalin E."/>
            <person name="Tice H."/>
            <person name="Pitluck S."/>
            <person name="Meincke L."/>
            <person name="Brettin T."/>
            <person name="Bruce D."/>
            <person name="Han C."/>
            <person name="Tapia R."/>
            <person name="Gilna P."/>
            <person name="Schmutz J."/>
            <person name="Larimer F."/>
            <person name="Land M."/>
            <person name="Hauser L."/>
            <person name="Kyrpides N."/>
            <person name="Mikhailova N."/>
            <person name="Cozen A.E."/>
            <person name="Fitz-Gibbon S.T."/>
            <person name="House C.H."/>
            <person name="Saltikov C."/>
            <person name="Lowe T."/>
            <person name="Richardson P."/>
        </authorList>
    </citation>
    <scope>NUCLEOTIDE SEQUENCE [LARGE SCALE GENOMIC DNA]</scope>
    <source>
        <strain evidence="1">DSM 4184</strain>
    </source>
</reference>
<dbReference type="HOGENOM" id="CLU_185779_0_0_2"/>
<dbReference type="eggNOG" id="arCOG07747">
    <property type="taxonomic scope" value="Archaea"/>
</dbReference>
<protein>
    <submittedName>
        <fullName evidence="1">Uncharacterized protein</fullName>
    </submittedName>
</protein>
<dbReference type="Proteomes" id="UP000002595">
    <property type="component" value="Chromosome"/>
</dbReference>
<organism evidence="1 2">
    <name type="scientific">Pyrobaculum islandicum (strain DSM 4184 / JCM 9189 / GEO3)</name>
    <dbReference type="NCBI Taxonomy" id="384616"/>
    <lineage>
        <taxon>Archaea</taxon>
        <taxon>Thermoproteota</taxon>
        <taxon>Thermoprotei</taxon>
        <taxon>Thermoproteales</taxon>
        <taxon>Thermoproteaceae</taxon>
        <taxon>Pyrobaculum</taxon>
    </lineage>
</organism>
<keyword evidence="2" id="KW-1185">Reference proteome</keyword>
<proteinExistence type="predicted"/>
<name>A1RUU5_PYRIL</name>